<name>A0A7S1TEN6_9RHOD</name>
<protein>
    <recommendedName>
        <fullName evidence="8">RWP-RK domain-containing protein</fullName>
    </recommendedName>
</protein>
<keyword evidence="5" id="KW-0804">Transcription</keyword>
<feature type="compositionally biased region" description="Basic and acidic residues" evidence="7">
    <location>
        <begin position="560"/>
        <end position="577"/>
    </location>
</feature>
<feature type="region of interest" description="Disordered" evidence="7">
    <location>
        <begin position="480"/>
        <end position="624"/>
    </location>
</feature>
<feature type="region of interest" description="Disordered" evidence="7">
    <location>
        <begin position="1"/>
        <end position="109"/>
    </location>
</feature>
<dbReference type="AlphaFoldDB" id="A0A7S1TEN6"/>
<dbReference type="PROSITE" id="PS51519">
    <property type="entry name" value="RWP_RK"/>
    <property type="match status" value="1"/>
</dbReference>
<evidence type="ECO:0000256" key="6">
    <source>
        <dbReference type="ARBA" id="ARBA00023242"/>
    </source>
</evidence>
<gene>
    <name evidence="9" type="ORF">CCAE0312_LOCUS6441</name>
</gene>
<evidence type="ECO:0000256" key="4">
    <source>
        <dbReference type="ARBA" id="ARBA00023125"/>
    </source>
</evidence>
<evidence type="ECO:0000313" key="9">
    <source>
        <dbReference type="EMBL" id="CAD9234352.1"/>
    </source>
</evidence>
<comment type="function">
    <text evidence="1">Putative transcription factor.</text>
</comment>
<evidence type="ECO:0000259" key="8">
    <source>
        <dbReference type="PROSITE" id="PS51519"/>
    </source>
</evidence>
<feature type="region of interest" description="Disordered" evidence="7">
    <location>
        <begin position="244"/>
        <end position="265"/>
    </location>
</feature>
<feature type="compositionally biased region" description="Polar residues" evidence="7">
    <location>
        <begin position="533"/>
        <end position="543"/>
    </location>
</feature>
<keyword evidence="2" id="KW-0805">Transcription regulation</keyword>
<accession>A0A7S1TEN6</accession>
<feature type="domain" description="RWP-RK" evidence="8">
    <location>
        <begin position="100"/>
        <end position="181"/>
    </location>
</feature>
<reference evidence="9" key="1">
    <citation type="submission" date="2021-01" db="EMBL/GenBank/DDBJ databases">
        <authorList>
            <person name="Corre E."/>
            <person name="Pelletier E."/>
            <person name="Niang G."/>
            <person name="Scheremetjew M."/>
            <person name="Finn R."/>
            <person name="Kale V."/>
            <person name="Holt S."/>
            <person name="Cochrane G."/>
            <person name="Meng A."/>
            <person name="Brown T."/>
            <person name="Cohen L."/>
        </authorList>
    </citation>
    <scope>NUCLEOTIDE SEQUENCE</scope>
    <source>
        <strain evidence="9">SAG 36.94</strain>
    </source>
</reference>
<dbReference type="Pfam" id="PF02042">
    <property type="entry name" value="RWP-RK"/>
    <property type="match status" value="1"/>
</dbReference>
<feature type="compositionally biased region" description="Polar residues" evidence="7">
    <location>
        <begin position="248"/>
        <end position="265"/>
    </location>
</feature>
<organism evidence="9">
    <name type="scientific">Compsopogon caeruleus</name>
    <dbReference type="NCBI Taxonomy" id="31354"/>
    <lineage>
        <taxon>Eukaryota</taxon>
        <taxon>Rhodophyta</taxon>
        <taxon>Compsopogonophyceae</taxon>
        <taxon>Compsopogonales</taxon>
        <taxon>Compsopogonaceae</taxon>
        <taxon>Compsopogon</taxon>
    </lineage>
</organism>
<dbReference type="InterPro" id="IPR003035">
    <property type="entry name" value="RWP-RK_dom"/>
</dbReference>
<keyword evidence="6" id="KW-0539">Nucleus</keyword>
<dbReference type="PANTHER" id="PTHR46373">
    <property type="entry name" value="PROTEIN RKD4"/>
    <property type="match status" value="1"/>
</dbReference>
<feature type="compositionally biased region" description="Polar residues" evidence="7">
    <location>
        <begin position="511"/>
        <end position="523"/>
    </location>
</feature>
<feature type="compositionally biased region" description="Polar residues" evidence="7">
    <location>
        <begin position="581"/>
        <end position="596"/>
    </location>
</feature>
<sequence>MKWARKECVQDVAASARGDHAGCVDDKQWTTTSEIVMVAPNDNHDAMARLAAAPDEDKERGGPSKGGGLESWNSREGPANGREHSHTSGGNSSDEGDYDSASGGGSRQRKGILTFDDLAKYFHLPINQAAKELGICVTVLKKKCRKFNVNRWPHRKLKSLDRLVEKLEKEEASAIDKEYYRNELDGLRQKKDHVLRTSAGMNGHANDTSRRRLVTEDADSINHEFFRAEAPSMVLQAAQANREENCTEKQATLHASTPEPSTNGTLPTAMHTGRGTYPNVNFYPGPSGSPQIYPQAMFYLPHRSGQMYPAVNSYITKHGHTVYSPMPMGYGQFFSVPDQHALMMQGSQEFQQDQATARRIQHNGVHDGGNQGQEHQYQHQFVCGGFHSMMGPCHQEGCTTCSYYVEGVTHGVPLSNGIKAPNGMSASNGLPNGYVMSNGAAVPNGVTVPNGMAMHNGMALPNGMTLPSGMTLQNGMSQYWPISTRPEDASVGSLPPGSWPPPSHGDIYVSPTGSLDPSTGRSQTKGREPNGQRRVSGNSSGQPPQKRVRSYSTSKTDPSSYERSDPSSKKADAHERLLSLASASWSMEQIDNASSEQARRRTPPTDPPSPTQGSAEEDKPESTEEEKVVGGGTALDDHIFGSLGLVVWTLDAHLRVLSCVGSRELPGIHGNRFEIGKTIRELARGDEKERQAAFEIYEQARLGKNMERVFSFGNKRYLQIFKPLPEDSYRDTSGGIAGVVVDVSESQMILNIDTI</sequence>
<keyword evidence="4" id="KW-0238">DNA-binding</keyword>
<dbReference type="GO" id="GO:0003677">
    <property type="term" value="F:DNA binding"/>
    <property type="evidence" value="ECO:0007669"/>
    <property type="project" value="UniProtKB-KW"/>
</dbReference>
<evidence type="ECO:0000256" key="3">
    <source>
        <dbReference type="ARBA" id="ARBA00023054"/>
    </source>
</evidence>
<proteinExistence type="predicted"/>
<feature type="compositionally biased region" description="Basic and acidic residues" evidence="7">
    <location>
        <begin position="17"/>
        <end position="28"/>
    </location>
</feature>
<evidence type="ECO:0000256" key="5">
    <source>
        <dbReference type="ARBA" id="ARBA00023163"/>
    </source>
</evidence>
<feature type="compositionally biased region" description="Polar residues" evidence="7">
    <location>
        <begin position="550"/>
        <end position="559"/>
    </location>
</feature>
<evidence type="ECO:0000256" key="1">
    <source>
        <dbReference type="ARBA" id="ARBA00004049"/>
    </source>
</evidence>
<keyword evidence="3" id="KW-0175">Coiled coil</keyword>
<evidence type="ECO:0000256" key="2">
    <source>
        <dbReference type="ARBA" id="ARBA00023015"/>
    </source>
</evidence>
<dbReference type="InterPro" id="IPR044607">
    <property type="entry name" value="RKD-like"/>
</dbReference>
<dbReference type="GO" id="GO:0003700">
    <property type="term" value="F:DNA-binding transcription factor activity"/>
    <property type="evidence" value="ECO:0007669"/>
    <property type="project" value="InterPro"/>
</dbReference>
<dbReference type="EMBL" id="HBGH01011595">
    <property type="protein sequence ID" value="CAD9234352.1"/>
    <property type="molecule type" value="Transcribed_RNA"/>
</dbReference>
<evidence type="ECO:0000256" key="7">
    <source>
        <dbReference type="SAM" id="MobiDB-lite"/>
    </source>
</evidence>
<dbReference type="PANTHER" id="PTHR46373:SF2">
    <property type="entry name" value="RWP-RK DOMAIN-CONTAINING PROTEIN"/>
    <property type="match status" value="1"/>
</dbReference>